<dbReference type="GO" id="GO:0016887">
    <property type="term" value="F:ATP hydrolysis activity"/>
    <property type="evidence" value="ECO:0007669"/>
    <property type="project" value="InterPro"/>
</dbReference>
<dbReference type="PROSITE" id="PS50893">
    <property type="entry name" value="ABC_TRANSPORTER_2"/>
    <property type="match status" value="2"/>
</dbReference>
<dbReference type="Pfam" id="PF12399">
    <property type="entry name" value="BCA_ABC_TP_C"/>
    <property type="match status" value="1"/>
</dbReference>
<comment type="similarity">
    <text evidence="1">Belongs to the ABC transporter superfamily.</text>
</comment>
<keyword evidence="6" id="KW-0812">Transmembrane</keyword>
<dbReference type="SMART" id="SM00382">
    <property type="entry name" value="AAA"/>
    <property type="match status" value="2"/>
</dbReference>
<feature type="transmembrane region" description="Helical" evidence="6">
    <location>
        <begin position="115"/>
        <end position="142"/>
    </location>
</feature>
<dbReference type="InterPro" id="IPR011701">
    <property type="entry name" value="MFS"/>
</dbReference>
<accession>A0A6J6Q5F7</accession>
<protein>
    <submittedName>
        <fullName evidence="9">Unannotated protein</fullName>
    </submittedName>
</protein>
<dbReference type="InterPro" id="IPR052156">
    <property type="entry name" value="BCAA_Transport_ATP-bd_LivF"/>
</dbReference>
<feature type="domain" description="Major facilitator superfamily (MFS) profile" evidence="7">
    <location>
        <begin position="51"/>
        <end position="449"/>
    </location>
</feature>
<dbReference type="InterPro" id="IPR020846">
    <property type="entry name" value="MFS_dom"/>
</dbReference>
<evidence type="ECO:0000256" key="6">
    <source>
        <dbReference type="SAM" id="Phobius"/>
    </source>
</evidence>
<feature type="transmembrane region" description="Helical" evidence="6">
    <location>
        <begin position="207"/>
        <end position="224"/>
    </location>
</feature>
<evidence type="ECO:0000259" key="8">
    <source>
        <dbReference type="PROSITE" id="PS50893"/>
    </source>
</evidence>
<dbReference type="Gene3D" id="3.40.50.300">
    <property type="entry name" value="P-loop containing nucleotide triphosphate hydrolases"/>
    <property type="match status" value="2"/>
</dbReference>
<evidence type="ECO:0000313" key="9">
    <source>
        <dbReference type="EMBL" id="CAB4707031.1"/>
    </source>
</evidence>
<dbReference type="AlphaFoldDB" id="A0A6J6Q5F7"/>
<proteinExistence type="inferred from homology"/>
<feature type="transmembrane region" description="Helical" evidence="6">
    <location>
        <begin position="181"/>
        <end position="201"/>
    </location>
</feature>
<evidence type="ECO:0000256" key="4">
    <source>
        <dbReference type="ARBA" id="ARBA00022840"/>
    </source>
</evidence>
<feature type="transmembrane region" description="Helical" evidence="6">
    <location>
        <begin position="395"/>
        <end position="417"/>
    </location>
</feature>
<dbReference type="InterPro" id="IPR017871">
    <property type="entry name" value="ABC_transporter-like_CS"/>
</dbReference>
<dbReference type="InterPro" id="IPR003593">
    <property type="entry name" value="AAA+_ATPase"/>
</dbReference>
<feature type="transmembrane region" description="Helical" evidence="6">
    <location>
        <begin position="87"/>
        <end position="109"/>
    </location>
</feature>
<evidence type="ECO:0000256" key="1">
    <source>
        <dbReference type="ARBA" id="ARBA00005417"/>
    </source>
</evidence>
<dbReference type="PANTHER" id="PTHR43820:SF4">
    <property type="entry name" value="HIGH-AFFINITY BRANCHED-CHAIN AMINO ACID TRANSPORT ATP-BINDING PROTEIN LIVF"/>
    <property type="match status" value="1"/>
</dbReference>
<dbReference type="CDD" id="cd03224">
    <property type="entry name" value="ABC_TM1139_LivF_branched"/>
    <property type="match status" value="1"/>
</dbReference>
<evidence type="ECO:0000256" key="5">
    <source>
        <dbReference type="ARBA" id="ARBA00022970"/>
    </source>
</evidence>
<name>A0A6J6Q5F7_9ZZZZ</name>
<dbReference type="InterPro" id="IPR032823">
    <property type="entry name" value="BCA_ABC_TP_C"/>
</dbReference>
<organism evidence="9">
    <name type="scientific">freshwater metagenome</name>
    <dbReference type="NCBI Taxonomy" id="449393"/>
    <lineage>
        <taxon>unclassified sequences</taxon>
        <taxon>metagenomes</taxon>
        <taxon>ecological metagenomes</taxon>
    </lineage>
</organism>
<dbReference type="GO" id="GO:0005524">
    <property type="term" value="F:ATP binding"/>
    <property type="evidence" value="ECO:0007669"/>
    <property type="project" value="UniProtKB-KW"/>
</dbReference>
<reference evidence="9" key="1">
    <citation type="submission" date="2020-05" db="EMBL/GenBank/DDBJ databases">
        <authorList>
            <person name="Chiriac C."/>
            <person name="Salcher M."/>
            <person name="Ghai R."/>
            <person name="Kavagutti S V."/>
        </authorList>
    </citation>
    <scope>NUCLEOTIDE SEQUENCE</scope>
</reference>
<dbReference type="Pfam" id="PF00005">
    <property type="entry name" value="ABC_tran"/>
    <property type="match status" value="2"/>
</dbReference>
<evidence type="ECO:0000256" key="3">
    <source>
        <dbReference type="ARBA" id="ARBA00022741"/>
    </source>
</evidence>
<feature type="domain" description="ABC transporter" evidence="8">
    <location>
        <begin position="756"/>
        <end position="1005"/>
    </location>
</feature>
<sequence>MTDTKSTTERITWTDLSESSRGVFNPGHWLQVMRAPAASLKQLVGTGPVFPLLILFGLNAADELDRTAFGILLPNVRDAFGMSNTGILSLVGLTALGALLMQMPIAIAADRGNRVVIALVGAVVWAVFSVMTGASTAIWMLIVARTGSGIGRAVVDPTHNALLSDYYPVDRRPGVFSFHRAANVLGQFIGPILAGVLAAAFTWRTPFYVFAIPTLILVVLGTRMKEPIRGAQERRASGASEEVIQTEEAAPSFAEAWRLLWKIDVLRRIWYAVPFLSVAIIGFVSLASLMYEEVYNVDTLHRGYLAACVEPFQFLGLAVGAKLGTRLFLRDPALIFKFLRGVAFTSAVLVACFALAPTLWLSILANILLTSVLAILIPGLFSTLSLAIPARARSVGFSVASWWAIPGLLILPLIGWVSDNVGFRIGMLVLSPILLIGGLMIASGAQVVRRDINDVWSASAARSKAMLDRAEGRSKLLIVHDLNVSYAQLQVLFDINIEVDEGEIVALLGTNGAGKSTLLRAISGVTEANFGAVIFDGRDITHAPPNEIAAFGIAQVPGGAGIFGSMTVRENLRAAGWMIRKDRHKHQERVAEVLDTFPILAERIDEPAADLSGGQQQMLALGMALLSQPRLLLIDELSLGLAPAVVSQLCTLVRRIAAAGTTVILVEQSLNVALSMASTAYFMERGRIRFSGPAHELANRPDLLRAVFLAQKDSPPALSIEPTSIEPASIEPASIEPELNGGAAQVVPAATTSPALQLLGVTRRFGGNAAVEDVSLSVAPGEIVGLIGQNGAGKTTLFDLICGYQPLNAGRILIDGVDVASSPPFRRAQGGLGRTFQGGRLFPGLTVSESVAVALERSLDVRDPLNAALSLPASVESEHRTDRRVAALLELFGLSAYAQSFTRELSTGTRRIVEFACAVAHQPSVLLLDEPAAGVAQREVEQLGFLLLRIRAELGCALVVIEHDMPLLSSISDRLIALELGSCIAEGAPDQVLANERVISSYLGDDRAAVARSGTAGDAP</sequence>
<dbReference type="PROSITE" id="PS50850">
    <property type="entry name" value="MFS"/>
    <property type="match status" value="1"/>
</dbReference>
<dbReference type="GO" id="GO:0015807">
    <property type="term" value="P:L-amino acid transport"/>
    <property type="evidence" value="ECO:0007669"/>
    <property type="project" value="TreeGrafter"/>
</dbReference>
<evidence type="ECO:0000259" key="7">
    <source>
        <dbReference type="PROSITE" id="PS50850"/>
    </source>
</evidence>
<keyword evidence="3" id="KW-0547">Nucleotide-binding</keyword>
<dbReference type="Gene3D" id="1.20.1250.20">
    <property type="entry name" value="MFS general substrate transporter like domains"/>
    <property type="match status" value="1"/>
</dbReference>
<dbReference type="EMBL" id="CAEZXS010000157">
    <property type="protein sequence ID" value="CAB4707031.1"/>
    <property type="molecule type" value="Genomic_DNA"/>
</dbReference>
<keyword evidence="6" id="KW-1133">Transmembrane helix</keyword>
<feature type="domain" description="ABC transporter" evidence="8">
    <location>
        <begin position="477"/>
        <end position="710"/>
    </location>
</feature>
<dbReference type="PANTHER" id="PTHR43820">
    <property type="entry name" value="HIGH-AFFINITY BRANCHED-CHAIN AMINO ACID TRANSPORT ATP-BINDING PROTEIN LIVF"/>
    <property type="match status" value="1"/>
</dbReference>
<keyword evidence="5" id="KW-0029">Amino-acid transport</keyword>
<dbReference type="CDD" id="cd03219">
    <property type="entry name" value="ABC_Mj1267_LivG_branched"/>
    <property type="match status" value="1"/>
</dbReference>
<dbReference type="InterPro" id="IPR027417">
    <property type="entry name" value="P-loop_NTPase"/>
</dbReference>
<keyword evidence="6" id="KW-0472">Membrane</keyword>
<dbReference type="GO" id="GO:0015658">
    <property type="term" value="F:branched-chain amino acid transmembrane transporter activity"/>
    <property type="evidence" value="ECO:0007669"/>
    <property type="project" value="TreeGrafter"/>
</dbReference>
<evidence type="ECO:0000256" key="2">
    <source>
        <dbReference type="ARBA" id="ARBA00022448"/>
    </source>
</evidence>
<gene>
    <name evidence="9" type="ORF">UFOPK2582_01227</name>
</gene>
<dbReference type="Pfam" id="PF07690">
    <property type="entry name" value="MFS_1"/>
    <property type="match status" value="1"/>
</dbReference>
<dbReference type="PROSITE" id="PS00211">
    <property type="entry name" value="ABC_TRANSPORTER_1"/>
    <property type="match status" value="1"/>
</dbReference>
<feature type="transmembrane region" description="Helical" evidence="6">
    <location>
        <begin position="423"/>
        <end position="442"/>
    </location>
</feature>
<feature type="transmembrane region" description="Helical" evidence="6">
    <location>
        <begin position="367"/>
        <end position="388"/>
    </location>
</feature>
<dbReference type="SUPFAM" id="SSF103473">
    <property type="entry name" value="MFS general substrate transporter"/>
    <property type="match status" value="1"/>
</dbReference>
<keyword evidence="2" id="KW-0813">Transport</keyword>
<dbReference type="InterPro" id="IPR036259">
    <property type="entry name" value="MFS_trans_sf"/>
</dbReference>
<feature type="transmembrane region" description="Helical" evidence="6">
    <location>
        <begin position="341"/>
        <end position="361"/>
    </location>
</feature>
<keyword evidence="4" id="KW-0067">ATP-binding</keyword>
<dbReference type="InterPro" id="IPR003439">
    <property type="entry name" value="ABC_transporter-like_ATP-bd"/>
</dbReference>
<feature type="transmembrane region" description="Helical" evidence="6">
    <location>
        <begin position="269"/>
        <end position="291"/>
    </location>
</feature>
<dbReference type="SUPFAM" id="SSF52540">
    <property type="entry name" value="P-loop containing nucleoside triphosphate hydrolases"/>
    <property type="match status" value="2"/>
</dbReference>